<dbReference type="Pfam" id="PF12998">
    <property type="entry name" value="ING"/>
    <property type="match status" value="1"/>
</dbReference>
<accession>A0AAE0BLF9</accession>
<evidence type="ECO:0000256" key="3">
    <source>
        <dbReference type="ARBA" id="ARBA00022853"/>
    </source>
</evidence>
<protein>
    <recommendedName>
        <fullName evidence="7">Inhibitor of growth protein N-terminal histone-binding domain-containing protein</fullName>
    </recommendedName>
</protein>
<organism evidence="8 9">
    <name type="scientific">Cymbomonas tetramitiformis</name>
    <dbReference type="NCBI Taxonomy" id="36881"/>
    <lineage>
        <taxon>Eukaryota</taxon>
        <taxon>Viridiplantae</taxon>
        <taxon>Chlorophyta</taxon>
        <taxon>Pyramimonadophyceae</taxon>
        <taxon>Pyramimonadales</taxon>
        <taxon>Pyramimonadaceae</taxon>
        <taxon>Cymbomonas</taxon>
    </lineage>
</organism>
<evidence type="ECO:0000256" key="2">
    <source>
        <dbReference type="ARBA" id="ARBA00022833"/>
    </source>
</evidence>
<keyword evidence="1" id="KW-0863">Zinc-finger</keyword>
<dbReference type="SUPFAM" id="SSF57903">
    <property type="entry name" value="FYVE/PHD zinc finger"/>
    <property type="match status" value="1"/>
</dbReference>
<keyword evidence="4" id="KW-0805">Transcription regulation</keyword>
<dbReference type="Proteomes" id="UP001190700">
    <property type="component" value="Unassembled WGS sequence"/>
</dbReference>
<proteinExistence type="predicted"/>
<evidence type="ECO:0000256" key="5">
    <source>
        <dbReference type="ARBA" id="ARBA00023163"/>
    </source>
</evidence>
<evidence type="ECO:0000313" key="8">
    <source>
        <dbReference type="EMBL" id="KAK3238098.1"/>
    </source>
</evidence>
<feature type="compositionally biased region" description="Basic and acidic residues" evidence="6">
    <location>
        <begin position="150"/>
        <end position="160"/>
    </location>
</feature>
<keyword evidence="3" id="KW-0156">Chromatin regulator</keyword>
<dbReference type="GO" id="GO:0008270">
    <property type="term" value="F:zinc ion binding"/>
    <property type="evidence" value="ECO:0007669"/>
    <property type="project" value="UniProtKB-KW"/>
</dbReference>
<dbReference type="InterPro" id="IPR024610">
    <property type="entry name" value="ING_N_histone-binding"/>
</dbReference>
<evidence type="ECO:0000259" key="7">
    <source>
        <dbReference type="SMART" id="SM01408"/>
    </source>
</evidence>
<dbReference type="Gene3D" id="3.30.40.10">
    <property type="entry name" value="Zinc/RING finger domain, C3HC4 (zinc finger)"/>
    <property type="match status" value="1"/>
</dbReference>
<reference evidence="8 9" key="1">
    <citation type="journal article" date="2015" name="Genome Biol. Evol.">
        <title>Comparative Genomics of a Bacterivorous Green Alga Reveals Evolutionary Causalities and Consequences of Phago-Mixotrophic Mode of Nutrition.</title>
        <authorList>
            <person name="Burns J.A."/>
            <person name="Paasch A."/>
            <person name="Narechania A."/>
            <person name="Kim E."/>
        </authorList>
    </citation>
    <scope>NUCLEOTIDE SEQUENCE [LARGE SCALE GENOMIC DNA]</scope>
    <source>
        <strain evidence="8 9">PLY_AMNH</strain>
    </source>
</reference>
<dbReference type="PANTHER" id="PTHR10333">
    <property type="entry name" value="INHIBITOR OF GROWTH PROTEIN"/>
    <property type="match status" value="1"/>
</dbReference>
<dbReference type="GO" id="GO:0006325">
    <property type="term" value="P:chromatin organization"/>
    <property type="evidence" value="ECO:0007669"/>
    <property type="project" value="UniProtKB-KW"/>
</dbReference>
<keyword evidence="1" id="KW-0479">Metal-binding</keyword>
<evidence type="ECO:0000256" key="1">
    <source>
        <dbReference type="ARBA" id="ARBA00022771"/>
    </source>
</evidence>
<dbReference type="InterPro" id="IPR013083">
    <property type="entry name" value="Znf_RING/FYVE/PHD"/>
</dbReference>
<keyword evidence="5" id="KW-0804">Transcription</keyword>
<feature type="domain" description="Inhibitor of growth protein N-terminal histone-binding" evidence="7">
    <location>
        <begin position="4"/>
        <end position="116"/>
    </location>
</feature>
<dbReference type="InterPro" id="IPR011011">
    <property type="entry name" value="Znf_FYVE_PHD"/>
</dbReference>
<gene>
    <name evidence="8" type="ORF">CYMTET_51869</name>
</gene>
<dbReference type="CDD" id="cd17015">
    <property type="entry name" value="ING_plant"/>
    <property type="match status" value="1"/>
</dbReference>
<evidence type="ECO:0000256" key="6">
    <source>
        <dbReference type="SAM" id="MobiDB-lite"/>
    </source>
</evidence>
<dbReference type="PANTHER" id="PTHR10333:SF103">
    <property type="entry name" value="INHIBITOR OF GROWTH PROTEIN 3"/>
    <property type="match status" value="1"/>
</dbReference>
<keyword evidence="9" id="KW-1185">Reference proteome</keyword>
<dbReference type="Gene3D" id="6.10.140.1740">
    <property type="match status" value="1"/>
</dbReference>
<comment type="caution">
    <text evidence="8">The sequence shown here is derived from an EMBL/GenBank/DDBJ whole genome shotgun (WGS) entry which is preliminary data.</text>
</comment>
<evidence type="ECO:0000313" key="9">
    <source>
        <dbReference type="Proteomes" id="UP001190700"/>
    </source>
</evidence>
<name>A0AAE0BLF9_9CHLO</name>
<dbReference type="SMART" id="SM01408">
    <property type="entry name" value="ING"/>
    <property type="match status" value="1"/>
</dbReference>
<feature type="region of interest" description="Disordered" evidence="6">
    <location>
        <begin position="120"/>
        <end position="186"/>
    </location>
</feature>
<feature type="compositionally biased region" description="Basic and acidic residues" evidence="6">
    <location>
        <begin position="120"/>
        <end position="139"/>
    </location>
</feature>
<sequence length="232" mass="25564">MATIIEQYVESIAELPSQLQRNFSLMQELDTKSTNLQNEIEEAVAGHLEHLRGCGGGGGNKRSRNAELEKVLQETKIEPNTKQCLQIADEKVQLAVQTYDLVDSHIRRLDEDLRRAEEDLRQGGESKLKKGNEDADDGVHAGGSTRLGALKREKGLQGEVKRRKMGAGPGRPPGGASQEGVPGVVNNDLDLPIDPNEPTYCMCNRVSFGEMIACDNPECKNCLQKLEIRNML</sequence>
<dbReference type="AlphaFoldDB" id="A0AAE0BLF9"/>
<keyword evidence="2" id="KW-0862">Zinc</keyword>
<dbReference type="EMBL" id="LGRX02034332">
    <property type="protein sequence ID" value="KAK3238098.1"/>
    <property type="molecule type" value="Genomic_DNA"/>
</dbReference>
<dbReference type="InterPro" id="IPR028651">
    <property type="entry name" value="ING_fam"/>
</dbReference>
<evidence type="ECO:0000256" key="4">
    <source>
        <dbReference type="ARBA" id="ARBA00023015"/>
    </source>
</evidence>